<keyword evidence="2" id="KW-0812">Transmembrane</keyword>
<dbReference type="RefSeq" id="WP_187034194.1">
    <property type="nucleotide sequence ID" value="NZ_CP060286.1"/>
</dbReference>
<protein>
    <recommendedName>
        <fullName evidence="5">ABC transporter permease</fullName>
    </recommendedName>
</protein>
<name>A0A7G8T6H4_9FIRM</name>
<keyword evidence="1" id="KW-0175">Coiled coil</keyword>
<evidence type="ECO:0000256" key="2">
    <source>
        <dbReference type="SAM" id="Phobius"/>
    </source>
</evidence>
<dbReference type="EMBL" id="CP060286">
    <property type="protein sequence ID" value="QNK39215.1"/>
    <property type="molecule type" value="Genomic_DNA"/>
</dbReference>
<dbReference type="AlphaFoldDB" id="A0A7G8T6H4"/>
<evidence type="ECO:0000256" key="1">
    <source>
        <dbReference type="SAM" id="Coils"/>
    </source>
</evidence>
<proteinExistence type="predicted"/>
<feature type="transmembrane region" description="Helical" evidence="2">
    <location>
        <begin position="6"/>
        <end position="26"/>
    </location>
</feature>
<feature type="coiled-coil region" evidence="1">
    <location>
        <begin position="166"/>
        <end position="193"/>
    </location>
</feature>
<dbReference type="KEGG" id="cfem:HCR03_10545"/>
<sequence>MNDIRILFLLFLLYSFLGWAAESIYCSVPAGKPINRGFLTGPFCPIYGSGAILTVLILSPLKDRVFLLFLSGALLASLVEYGTGFLLEALFHAKYWDYSDQRFQLQGRVCLKNSLMFGIMSVAAVYYFQPLLLGWLGLIPAKVLPFLSGGLALYLLADTVLSVMEITTLNGKLAELQQVLDEIKEKAHTASVEKLEVLQDSITARLDENTKARLSALYERKEKLESDFHLFQRRIIRAFPTMRTVKNNESLQRIRDRLQSYGRFIRRG</sequence>
<keyword evidence="2" id="KW-0472">Membrane</keyword>
<dbReference type="Proteomes" id="UP000515909">
    <property type="component" value="Chromosome"/>
</dbReference>
<keyword evidence="2" id="KW-1133">Transmembrane helix</keyword>
<evidence type="ECO:0008006" key="5">
    <source>
        <dbReference type="Google" id="ProtNLM"/>
    </source>
</evidence>
<gene>
    <name evidence="3" type="ORF">HCR03_10545</name>
</gene>
<organism evidence="3 4">
    <name type="scientific">Caproicibacter fermentans</name>
    <dbReference type="NCBI Taxonomy" id="2576756"/>
    <lineage>
        <taxon>Bacteria</taxon>
        <taxon>Bacillati</taxon>
        <taxon>Bacillota</taxon>
        <taxon>Clostridia</taxon>
        <taxon>Eubacteriales</taxon>
        <taxon>Acutalibacteraceae</taxon>
        <taxon>Caproicibacter</taxon>
    </lineage>
</organism>
<accession>A0A7G8T6H4</accession>
<feature type="transmembrane region" description="Helical" evidence="2">
    <location>
        <begin position="109"/>
        <end position="128"/>
    </location>
</feature>
<feature type="transmembrane region" description="Helical" evidence="2">
    <location>
        <begin position="38"/>
        <end position="59"/>
    </location>
</feature>
<dbReference type="InterPro" id="IPR010540">
    <property type="entry name" value="CmpB_TMEM229"/>
</dbReference>
<evidence type="ECO:0000313" key="4">
    <source>
        <dbReference type="Proteomes" id="UP000515909"/>
    </source>
</evidence>
<dbReference type="Pfam" id="PF06541">
    <property type="entry name" value="ABC_trans_CmpB"/>
    <property type="match status" value="1"/>
</dbReference>
<evidence type="ECO:0000313" key="3">
    <source>
        <dbReference type="EMBL" id="QNK39215.1"/>
    </source>
</evidence>
<feature type="transmembrane region" description="Helical" evidence="2">
    <location>
        <begin position="65"/>
        <end position="88"/>
    </location>
</feature>
<reference evidence="3 4" key="1">
    <citation type="submission" date="2020-08" db="EMBL/GenBank/DDBJ databases">
        <title>The isolate Caproiciproducens sp. 7D4C2 produces n-caproate at mildly acidic conditions from hexoses: genome and rBOX comparison with related strains and chain-elongating bacteria.</title>
        <authorList>
            <person name="Esquivel-Elizondo S."/>
            <person name="Bagci C."/>
            <person name="Temovska M."/>
            <person name="Jeon B.S."/>
            <person name="Bessarab I."/>
            <person name="Williams R.B.H."/>
            <person name="Huson D.H."/>
            <person name="Angenent L.T."/>
        </authorList>
    </citation>
    <scope>NUCLEOTIDE SEQUENCE [LARGE SCALE GENOMIC DNA]</scope>
    <source>
        <strain evidence="3 4">7D4C2</strain>
    </source>
</reference>